<dbReference type="InterPro" id="IPR041931">
    <property type="entry name" value="DNA_pol3_alpha_thumb_dom"/>
</dbReference>
<dbReference type="AlphaFoldDB" id="A0A1T4Q8U5"/>
<reference evidence="9" key="1">
    <citation type="submission" date="2017-02" db="EMBL/GenBank/DDBJ databases">
        <authorList>
            <person name="Varghese N."/>
            <person name="Submissions S."/>
        </authorList>
    </citation>
    <scope>NUCLEOTIDE SEQUENCE [LARGE SCALE GENOMIC DNA]</scope>
    <source>
        <strain evidence="9">ATCC 25662</strain>
    </source>
</reference>
<sequence length="1020" mass="116702">MIHLHARSSYSLLNSTLTIQQLVKTSKMLNFSACALTDNNVMFGAYEFYKVCEEAKIKPIFGLEVTCELNEENVNFLLIAKNNNGYRNCILCSSYVSSSQNQLSFEQLKEYAVDNVVIVYGEGGVVESALVNENESECKKRIREMLEAFDDCVFALSLNDASYWKIKNQMLKKHVIECGGKTVALSKIYYETEEDAICYKIVSGIRLAKTLNDYSLPSIQGRYIRSKEEMEKLYDQDDLQETENIAKRCNFSFEEFHTSIPKFKTPNNIDGKNYLTQLCIAGLKKRLDNHVSKIYADRLKYELDIIISMHFEDYFLIVYDFIRFAKKEGIYVGPGRGSAAGSLVAYCLGITHVDPIEHNLLFERFLNPERISMPDIDTDFPDDRRDEVIQYVYETYGKEHIAHIITFGTLAAKQVLRDVGRVLDIPLREIDMICKAVPFAPKMTLKRAYDESSVLRQYIDADRRFTELFKYALKLEGLPRHASTHAAGIVMSSKALNEVIPTIQIEQDMVSTQYTMEHLESLGLIKMDFLGLRNLTIIDQVVEKIKLEQPNFNILQIPLDNKPAYDLVSRVDTVGVFQLESNGMKSLVRKMEPTRFEDIVATIALFRPGPMENIPLYLEARKKPNEITYLHPNLEPILKDTYGIMIYQEQTMQVAQVMAGFSLGKADILRKAMSKKKVSDLKSLEEDFIQGCLRNGYNQKLAHELFDLILKFAGYGFNKAHSVAYGLIAYQMAYLKANYPYEFYCALLNSVIGSESKTAEYIDECRKKNIVILSPSVNYSTTTFDLVNHEIRFPLLAIKNVGGSAITEIIDERSKSEFTDFHDFIARIMTRKVNRKVIECLIDAGALDEFKINRKSMLASLDDAIRYADLVRIETDGQSRIDLGLVSKPVLYQIKEDPIEKSDREKAVLGFYLGSHPIIDIKKKHSILLEPLVKLKHTKGFVKGFCCILRMRQHRTKKGDLMAFVQGYDESGELDLVFMPNIYQKAQVMLQKGNYIYFEGKVDEKESCLVNKIQLLEDDK</sequence>
<dbReference type="NCBIfam" id="NF004226">
    <property type="entry name" value="PRK05673.1"/>
    <property type="match status" value="1"/>
</dbReference>
<keyword evidence="4" id="KW-0235">DNA replication</keyword>
<evidence type="ECO:0000256" key="1">
    <source>
        <dbReference type="ARBA" id="ARBA00012417"/>
    </source>
</evidence>
<dbReference type="Pfam" id="PF07733">
    <property type="entry name" value="DNA_pol3_alpha"/>
    <property type="match status" value="1"/>
</dbReference>
<keyword evidence="2" id="KW-0808">Transferase</keyword>
<dbReference type="PANTHER" id="PTHR32294:SF0">
    <property type="entry name" value="DNA POLYMERASE III SUBUNIT ALPHA"/>
    <property type="match status" value="1"/>
</dbReference>
<comment type="catalytic activity">
    <reaction evidence="6">
        <text>DNA(n) + a 2'-deoxyribonucleoside 5'-triphosphate = DNA(n+1) + diphosphate</text>
        <dbReference type="Rhea" id="RHEA:22508"/>
        <dbReference type="Rhea" id="RHEA-COMP:17339"/>
        <dbReference type="Rhea" id="RHEA-COMP:17340"/>
        <dbReference type="ChEBI" id="CHEBI:33019"/>
        <dbReference type="ChEBI" id="CHEBI:61560"/>
        <dbReference type="ChEBI" id="CHEBI:173112"/>
        <dbReference type="EC" id="2.7.7.7"/>
    </reaction>
</comment>
<dbReference type="InterPro" id="IPR004013">
    <property type="entry name" value="PHP_dom"/>
</dbReference>
<dbReference type="Proteomes" id="UP000243297">
    <property type="component" value="Unassembled WGS sequence"/>
</dbReference>
<dbReference type="InterPro" id="IPR040982">
    <property type="entry name" value="DNA_pol3_finger"/>
</dbReference>
<dbReference type="Pfam" id="PF14579">
    <property type="entry name" value="HHH_6"/>
    <property type="match status" value="1"/>
</dbReference>
<dbReference type="Pfam" id="PF17657">
    <property type="entry name" value="DNA_pol3_finger"/>
    <property type="match status" value="1"/>
</dbReference>
<evidence type="ECO:0000256" key="4">
    <source>
        <dbReference type="ARBA" id="ARBA00022705"/>
    </source>
</evidence>
<evidence type="ECO:0000313" key="9">
    <source>
        <dbReference type="Proteomes" id="UP000243297"/>
    </source>
</evidence>
<evidence type="ECO:0000256" key="2">
    <source>
        <dbReference type="ARBA" id="ARBA00022679"/>
    </source>
</evidence>
<accession>A0A1T4Q8U5</accession>
<dbReference type="GO" id="GO:0003887">
    <property type="term" value="F:DNA-directed DNA polymerase activity"/>
    <property type="evidence" value="ECO:0007669"/>
    <property type="project" value="UniProtKB-KW"/>
</dbReference>
<dbReference type="Gene3D" id="1.10.10.1600">
    <property type="entry name" value="Bacterial DNA polymerase III alpha subunit, thumb domain"/>
    <property type="match status" value="1"/>
</dbReference>
<evidence type="ECO:0000256" key="6">
    <source>
        <dbReference type="ARBA" id="ARBA00049244"/>
    </source>
</evidence>
<proteinExistence type="predicted"/>
<dbReference type="NCBIfam" id="TIGR00594">
    <property type="entry name" value="polc"/>
    <property type="match status" value="1"/>
</dbReference>
<dbReference type="InterPro" id="IPR004805">
    <property type="entry name" value="DnaE2/DnaE/PolC"/>
</dbReference>
<dbReference type="PANTHER" id="PTHR32294">
    <property type="entry name" value="DNA POLYMERASE III SUBUNIT ALPHA"/>
    <property type="match status" value="1"/>
</dbReference>
<dbReference type="EMBL" id="FUWY01000008">
    <property type="protein sequence ID" value="SJZ99628.1"/>
    <property type="molecule type" value="Genomic_DNA"/>
</dbReference>
<keyword evidence="9" id="KW-1185">Reference proteome</keyword>
<dbReference type="SMART" id="SM00481">
    <property type="entry name" value="POLIIIAc"/>
    <property type="match status" value="1"/>
</dbReference>
<dbReference type="GO" id="GO:0008408">
    <property type="term" value="F:3'-5' exonuclease activity"/>
    <property type="evidence" value="ECO:0007669"/>
    <property type="project" value="InterPro"/>
</dbReference>
<dbReference type="EC" id="2.7.7.7" evidence="1"/>
<evidence type="ECO:0000256" key="5">
    <source>
        <dbReference type="ARBA" id="ARBA00022932"/>
    </source>
</evidence>
<organism evidence="8 9">
    <name type="scientific">Anaerorhabdus furcosa</name>
    <dbReference type="NCBI Taxonomy" id="118967"/>
    <lineage>
        <taxon>Bacteria</taxon>
        <taxon>Bacillati</taxon>
        <taxon>Bacillota</taxon>
        <taxon>Erysipelotrichia</taxon>
        <taxon>Erysipelotrichales</taxon>
        <taxon>Erysipelotrichaceae</taxon>
        <taxon>Anaerorhabdus</taxon>
    </lineage>
</organism>
<evidence type="ECO:0000259" key="7">
    <source>
        <dbReference type="SMART" id="SM00481"/>
    </source>
</evidence>
<gene>
    <name evidence="8" type="ORF">SAMN02745191_2355</name>
</gene>
<dbReference type="Gene3D" id="1.10.150.870">
    <property type="match status" value="1"/>
</dbReference>
<dbReference type="OrthoDB" id="9803237at2"/>
<dbReference type="CDD" id="cd07431">
    <property type="entry name" value="PHP_PolIIIA"/>
    <property type="match status" value="1"/>
</dbReference>
<feature type="domain" description="Polymerase/histidinol phosphatase N-terminal" evidence="7">
    <location>
        <begin position="2"/>
        <end position="69"/>
    </location>
</feature>
<evidence type="ECO:0000313" key="8">
    <source>
        <dbReference type="EMBL" id="SJZ99628.1"/>
    </source>
</evidence>
<evidence type="ECO:0000256" key="3">
    <source>
        <dbReference type="ARBA" id="ARBA00022695"/>
    </source>
</evidence>
<dbReference type="InterPro" id="IPR011708">
    <property type="entry name" value="DNA_pol3_alpha_NTPase_dom"/>
</dbReference>
<dbReference type="InterPro" id="IPR029460">
    <property type="entry name" value="DNAPol_HHH"/>
</dbReference>
<name>A0A1T4Q8U5_9FIRM</name>
<dbReference type="GO" id="GO:0006260">
    <property type="term" value="P:DNA replication"/>
    <property type="evidence" value="ECO:0007669"/>
    <property type="project" value="UniProtKB-KW"/>
</dbReference>
<dbReference type="InterPro" id="IPR016195">
    <property type="entry name" value="Pol/histidinol_Pase-like"/>
</dbReference>
<dbReference type="RefSeq" id="WP_078712741.1">
    <property type="nucleotide sequence ID" value="NZ_FUWY01000008.1"/>
</dbReference>
<keyword evidence="3" id="KW-0548">Nucleotidyltransferase</keyword>
<dbReference type="CDD" id="cd04485">
    <property type="entry name" value="DnaE_OBF"/>
    <property type="match status" value="1"/>
</dbReference>
<dbReference type="Pfam" id="PF02811">
    <property type="entry name" value="PHP"/>
    <property type="match status" value="1"/>
</dbReference>
<keyword evidence="5" id="KW-0239">DNA-directed DNA polymerase</keyword>
<dbReference type="SUPFAM" id="SSF89550">
    <property type="entry name" value="PHP domain-like"/>
    <property type="match status" value="1"/>
</dbReference>
<dbReference type="InterPro" id="IPR003141">
    <property type="entry name" value="Pol/His_phosphatase_N"/>
</dbReference>
<dbReference type="Gene3D" id="3.20.20.140">
    <property type="entry name" value="Metal-dependent hydrolases"/>
    <property type="match status" value="1"/>
</dbReference>
<dbReference type="STRING" id="118967.SAMN02745191_2355"/>
<protein>
    <recommendedName>
        <fullName evidence="1">DNA-directed DNA polymerase</fullName>
        <ecNumber evidence="1">2.7.7.7</ecNumber>
    </recommendedName>
</protein>